<dbReference type="GeneTree" id="ENSGT00390000006883"/>
<feature type="compositionally biased region" description="Polar residues" evidence="1">
    <location>
        <begin position="459"/>
        <end position="469"/>
    </location>
</feature>
<name>A0A8C7FQ18_ONCKI</name>
<feature type="compositionally biased region" description="Basic and acidic residues" evidence="1">
    <location>
        <begin position="497"/>
        <end position="508"/>
    </location>
</feature>
<dbReference type="Proteomes" id="UP000694557">
    <property type="component" value="Unassembled WGS sequence"/>
</dbReference>
<dbReference type="GO" id="GO:0008023">
    <property type="term" value="C:transcription elongation factor complex"/>
    <property type="evidence" value="ECO:0007669"/>
    <property type="project" value="InterPro"/>
</dbReference>
<feature type="compositionally biased region" description="Polar residues" evidence="1">
    <location>
        <begin position="555"/>
        <end position="578"/>
    </location>
</feature>
<dbReference type="Ensembl" id="ENSOKIT00005033236.1">
    <property type="protein sequence ID" value="ENSOKIP00005031449.1"/>
    <property type="gene ID" value="ENSOKIG00005013524.1"/>
</dbReference>
<feature type="compositionally biased region" description="Polar residues" evidence="1">
    <location>
        <begin position="661"/>
        <end position="680"/>
    </location>
</feature>
<reference evidence="3" key="1">
    <citation type="submission" date="2025-08" db="UniProtKB">
        <authorList>
            <consortium name="Ensembl"/>
        </authorList>
    </citation>
    <scope>IDENTIFICATION</scope>
</reference>
<keyword evidence="4" id="KW-1185">Reference proteome</keyword>
<feature type="region of interest" description="Disordered" evidence="1">
    <location>
        <begin position="900"/>
        <end position="979"/>
    </location>
</feature>
<feature type="compositionally biased region" description="Basic residues" evidence="1">
    <location>
        <begin position="948"/>
        <end position="970"/>
    </location>
</feature>
<dbReference type="InterPro" id="IPR019535">
    <property type="entry name" value="ICE2_C"/>
</dbReference>
<dbReference type="AlphaFoldDB" id="A0A8C7FQ18"/>
<proteinExistence type="predicted"/>
<dbReference type="GO" id="GO:0042795">
    <property type="term" value="P:snRNA transcription by RNA polymerase II"/>
    <property type="evidence" value="ECO:0007669"/>
    <property type="project" value="TreeGrafter"/>
</dbReference>
<evidence type="ECO:0000259" key="2">
    <source>
        <dbReference type="Pfam" id="PF10505"/>
    </source>
</evidence>
<feature type="compositionally biased region" description="Polar residues" evidence="1">
    <location>
        <begin position="625"/>
        <end position="652"/>
    </location>
</feature>
<protein>
    <submittedName>
        <fullName evidence="3">Interactor of little elongator complex ELL subunit 2</fullName>
    </submittedName>
</protein>
<gene>
    <name evidence="3" type="primary">ice2</name>
</gene>
<feature type="domain" description="Little elongation complex subunit 2 C-terminal" evidence="2">
    <location>
        <begin position="706"/>
        <end position="912"/>
    </location>
</feature>
<reference evidence="3" key="2">
    <citation type="submission" date="2025-09" db="UniProtKB">
        <authorList>
            <consortium name="Ensembl"/>
        </authorList>
    </citation>
    <scope>IDENTIFICATION</scope>
</reference>
<evidence type="ECO:0000313" key="3">
    <source>
        <dbReference type="Ensembl" id="ENSOKIP00005031449.1"/>
    </source>
</evidence>
<organism evidence="3 4">
    <name type="scientific">Oncorhynchus kisutch</name>
    <name type="common">Coho salmon</name>
    <name type="synonym">Salmo kisutch</name>
    <dbReference type="NCBI Taxonomy" id="8019"/>
    <lineage>
        <taxon>Eukaryota</taxon>
        <taxon>Metazoa</taxon>
        <taxon>Chordata</taxon>
        <taxon>Craniata</taxon>
        <taxon>Vertebrata</taxon>
        <taxon>Euteleostomi</taxon>
        <taxon>Actinopterygii</taxon>
        <taxon>Neopterygii</taxon>
        <taxon>Teleostei</taxon>
        <taxon>Protacanthopterygii</taxon>
        <taxon>Salmoniformes</taxon>
        <taxon>Salmonidae</taxon>
        <taxon>Salmoninae</taxon>
        <taxon>Oncorhynchus</taxon>
    </lineage>
</organism>
<feature type="compositionally biased region" description="Polar residues" evidence="1">
    <location>
        <begin position="61"/>
        <end position="80"/>
    </location>
</feature>
<dbReference type="PANTHER" id="PTHR14633">
    <property type="entry name" value="LITTLE ELONGATION COMPLEX SUBUNIT 2"/>
    <property type="match status" value="1"/>
</dbReference>
<accession>A0A8C7FQ18</accession>
<feature type="region of interest" description="Disordered" evidence="1">
    <location>
        <begin position="61"/>
        <end position="135"/>
    </location>
</feature>
<feature type="compositionally biased region" description="Polar residues" evidence="1">
    <location>
        <begin position="509"/>
        <end position="525"/>
    </location>
</feature>
<dbReference type="PANTHER" id="PTHR14633:SF3">
    <property type="entry name" value="LITTLE ELONGATION COMPLEX SUBUNIT 2"/>
    <property type="match status" value="1"/>
</dbReference>
<feature type="region of interest" description="Disordered" evidence="1">
    <location>
        <begin position="440"/>
        <end position="481"/>
    </location>
</feature>
<feature type="compositionally biased region" description="Basic and acidic residues" evidence="1">
    <location>
        <begin position="95"/>
        <end position="119"/>
    </location>
</feature>
<sequence>MKRCSLSPRREDVPLPAPDGLLFNKDLYDKYSLAPTIKGLWAIAVVSPTVKVDVKEELENTTGPAKLPSTQNQSNSCSNINDERSGTGEPCSDSQDEHGDRKDDHPSAGEAVSRQERSHPRPSGQDPSLPSQVPELFPEPRIPYPCFSRLTSKDQLTYLHVLTSKQPREASQTLLLHVNSERSEFMRYLQEVARMCPDDYNYISQGAALYSEEYLRACLDQMRMYPQLYQIHEITSLTGGNFSSSLQLNFEKQLLTMGEVVITDHKVVPNEAQLAFDYETVSSDIPPVKKGKLSHSGVSTDSNAEKLSGRYEPHVVLSRESLVRLLDNHGPDFTDPWELPVVVKTNPGRGSSRSKTVYIDPPLLQTEMTVRERSLLFHEESMKLSVNKTGTKNVFHLMTETPAMNKQLPAESSQRRLASFETSGLDFGLDLTDLETFGETTQSPKRLKTHHLQKDLVSQPKTKSKQYSGTLGKEVSKASRTQDEEVNLLWTNTKVVSETEGRELREQSCAEQSLAATVPSANQLKPGSVQDSEEQLSSGGDSEDERLVIDDPVSPVSTTNRLPPTTATQLSPTHQQDTPRSPSASSPPPLATGTRRVARKAKVPGGCDQLGQILAMQKAMLKPKPSNNQTQDPARPCSSQPAEPLSNPNPQSLVKPCVSNYLESTQDGETYVDTPSQSGPIDNRRTVQQKRLLCDDLMGGAEDEEDYSSPEEGNLLYKLYSLQDLLLLVRSDVCLAHTRRLGTSNKVVPVYVLSKMEYQLSYGVESLTKTEACRLWAETLLHSSTVPYIGHISAHTSKVALLRKLPENWKPNASCDFKPAKSLNILHHLLKKITGLSEGHYLIGHKAGEPFVTIFKATEGRRIVREAYNLHQTHSSVPPPSALGPVPWVPLDPTLVLPFHQKHSRPPCTFPPPDLQQHKARKGGAGEPGTPGPSKGKVGPANPASSRGAKKKKNKGKRTQRRDKWMKRQIQRSIQQNSP</sequence>
<evidence type="ECO:0000313" key="4">
    <source>
        <dbReference type="Proteomes" id="UP000694557"/>
    </source>
</evidence>
<evidence type="ECO:0000256" key="1">
    <source>
        <dbReference type="SAM" id="MobiDB-lite"/>
    </source>
</evidence>
<dbReference type="GO" id="GO:0042796">
    <property type="term" value="P:snRNA transcription by RNA polymerase III"/>
    <property type="evidence" value="ECO:0007669"/>
    <property type="project" value="TreeGrafter"/>
</dbReference>
<dbReference type="Pfam" id="PF10505">
    <property type="entry name" value="NARG2_C"/>
    <property type="match status" value="1"/>
</dbReference>
<feature type="region of interest" description="Disordered" evidence="1">
    <location>
        <begin position="622"/>
        <end position="685"/>
    </location>
</feature>
<dbReference type="GO" id="GO:0045945">
    <property type="term" value="P:positive regulation of transcription by RNA polymerase III"/>
    <property type="evidence" value="ECO:0007669"/>
    <property type="project" value="TreeGrafter"/>
</dbReference>
<feature type="region of interest" description="Disordered" evidence="1">
    <location>
        <begin position="497"/>
        <end position="605"/>
    </location>
</feature>